<organism evidence="1 2">
    <name type="scientific">Algibacter aquimarinus</name>
    <dbReference type="NCBI Taxonomy" id="1136748"/>
    <lineage>
        <taxon>Bacteria</taxon>
        <taxon>Pseudomonadati</taxon>
        <taxon>Bacteroidota</taxon>
        <taxon>Flavobacteriia</taxon>
        <taxon>Flavobacteriales</taxon>
        <taxon>Flavobacteriaceae</taxon>
        <taxon>Algibacter</taxon>
    </lineage>
</organism>
<dbReference type="Proteomes" id="UP001501692">
    <property type="component" value="Unassembled WGS sequence"/>
</dbReference>
<keyword evidence="2" id="KW-1185">Reference proteome</keyword>
<accession>A0ABP9HSC8</accession>
<proteinExistence type="predicted"/>
<sequence length="77" mass="8990">MDLIDRALEFEKTKMRSLSTSDRVKISREAKALILDLNQIYKAKKDDKIMDIMKRLTVIKRKVEKRLKGAPLTAHSF</sequence>
<evidence type="ECO:0000313" key="2">
    <source>
        <dbReference type="Proteomes" id="UP001501692"/>
    </source>
</evidence>
<protein>
    <submittedName>
        <fullName evidence="1">Uncharacterized protein</fullName>
    </submittedName>
</protein>
<dbReference type="EMBL" id="BAABJK010000011">
    <property type="protein sequence ID" value="GAA4977289.1"/>
    <property type="molecule type" value="Genomic_DNA"/>
</dbReference>
<reference evidence="2" key="1">
    <citation type="journal article" date="2019" name="Int. J. Syst. Evol. Microbiol.">
        <title>The Global Catalogue of Microorganisms (GCM) 10K type strain sequencing project: providing services to taxonomists for standard genome sequencing and annotation.</title>
        <authorList>
            <consortium name="The Broad Institute Genomics Platform"/>
            <consortium name="The Broad Institute Genome Sequencing Center for Infectious Disease"/>
            <person name="Wu L."/>
            <person name="Ma J."/>
        </authorList>
    </citation>
    <scope>NUCLEOTIDE SEQUENCE [LARGE SCALE GENOMIC DNA]</scope>
    <source>
        <strain evidence="2">JCM 18287</strain>
    </source>
</reference>
<name>A0ABP9HSC8_9FLAO</name>
<comment type="caution">
    <text evidence="1">The sequence shown here is derived from an EMBL/GenBank/DDBJ whole genome shotgun (WGS) entry which is preliminary data.</text>
</comment>
<evidence type="ECO:0000313" key="1">
    <source>
        <dbReference type="EMBL" id="GAA4977289.1"/>
    </source>
</evidence>
<gene>
    <name evidence="1" type="ORF">GCM10023315_30360</name>
</gene>
<dbReference type="RefSeq" id="WP_345170408.1">
    <property type="nucleotide sequence ID" value="NZ_BAABJK010000011.1"/>
</dbReference>